<accession>A0A844Z858</accession>
<reference evidence="1 2" key="1">
    <citation type="submission" date="2019-12" db="EMBL/GenBank/DDBJ databases">
        <title>Genomic-based taxomic classification of the family Erythrobacteraceae.</title>
        <authorList>
            <person name="Xu L."/>
        </authorList>
    </citation>
    <scope>NUCLEOTIDE SEQUENCE [LARGE SCALE GENOMIC DNA]</scope>
    <source>
        <strain evidence="1 2">KCTC 42006</strain>
    </source>
</reference>
<gene>
    <name evidence="1" type="ORF">GRI35_11535</name>
</gene>
<dbReference type="AlphaFoldDB" id="A0A844Z858"/>
<dbReference type="EMBL" id="WTYZ01000001">
    <property type="protein sequence ID" value="MXO83998.1"/>
    <property type="molecule type" value="Genomic_DNA"/>
</dbReference>
<comment type="caution">
    <text evidence="1">The sequence shown here is derived from an EMBL/GenBank/DDBJ whole genome shotgun (WGS) entry which is preliminary data.</text>
</comment>
<keyword evidence="2" id="KW-1185">Reference proteome</keyword>
<dbReference type="Proteomes" id="UP000460290">
    <property type="component" value="Unassembled WGS sequence"/>
</dbReference>
<organism evidence="1 2">
    <name type="scientific">Pontixanthobacter aestiaquae</name>
    <dbReference type="NCBI Taxonomy" id="1509367"/>
    <lineage>
        <taxon>Bacteria</taxon>
        <taxon>Pseudomonadati</taxon>
        <taxon>Pseudomonadota</taxon>
        <taxon>Alphaproteobacteria</taxon>
        <taxon>Sphingomonadales</taxon>
        <taxon>Erythrobacteraceae</taxon>
        <taxon>Pontixanthobacter</taxon>
    </lineage>
</organism>
<name>A0A844Z858_9SPHN</name>
<protein>
    <submittedName>
        <fullName evidence="1">Uncharacterized protein</fullName>
    </submittedName>
</protein>
<dbReference type="OrthoDB" id="7410293at2"/>
<evidence type="ECO:0000313" key="1">
    <source>
        <dbReference type="EMBL" id="MXO83998.1"/>
    </source>
</evidence>
<proteinExistence type="predicted"/>
<evidence type="ECO:0000313" key="2">
    <source>
        <dbReference type="Proteomes" id="UP000460290"/>
    </source>
</evidence>
<dbReference type="InterPro" id="IPR046736">
    <property type="entry name" value="DUF6628"/>
</dbReference>
<dbReference type="Pfam" id="PF20333">
    <property type="entry name" value="DUF6628"/>
    <property type="match status" value="1"/>
</dbReference>
<sequence length="116" mass="12794">MLRRMGGHGLRDAKASWIGLNHFGQSFRQPLVLLRCFVAEIAQASQRSIMLANCCAPRMTEDEGLMLETLALCGRNPERAKRNLARLTDGGSTIRPFSVARALNIALENMGRPLEG</sequence>